<comment type="caution">
    <text evidence="1">The sequence shown here is derived from an EMBL/GenBank/DDBJ whole genome shotgun (WGS) entry which is preliminary data.</text>
</comment>
<keyword evidence="2" id="KW-1185">Reference proteome</keyword>
<gene>
    <name evidence="1" type="ORF">ACFPN1_16150</name>
</gene>
<organism evidence="1 2">
    <name type="scientific">Lysobacter yangpyeongensis</name>
    <dbReference type="NCBI Taxonomy" id="346182"/>
    <lineage>
        <taxon>Bacteria</taxon>
        <taxon>Pseudomonadati</taxon>
        <taxon>Pseudomonadota</taxon>
        <taxon>Gammaproteobacteria</taxon>
        <taxon>Lysobacterales</taxon>
        <taxon>Lysobacteraceae</taxon>
        <taxon>Lysobacter</taxon>
    </lineage>
</organism>
<accession>A0ABW0SRQ2</accession>
<evidence type="ECO:0000313" key="1">
    <source>
        <dbReference type="EMBL" id="MFC5571588.1"/>
    </source>
</evidence>
<name>A0ABW0SRQ2_9GAMM</name>
<dbReference type="Pfam" id="PF14106">
    <property type="entry name" value="DUF4279"/>
    <property type="match status" value="1"/>
</dbReference>
<protein>
    <submittedName>
        <fullName evidence="1">DUF4279 domain-containing protein</fullName>
    </submittedName>
</protein>
<dbReference type="RefSeq" id="WP_386756244.1">
    <property type="nucleotide sequence ID" value="NZ_JBHSNM010000017.1"/>
</dbReference>
<dbReference type="EMBL" id="JBHSNM010000017">
    <property type="protein sequence ID" value="MFC5571588.1"/>
    <property type="molecule type" value="Genomic_DNA"/>
</dbReference>
<dbReference type="Proteomes" id="UP001596036">
    <property type="component" value="Unassembled WGS sequence"/>
</dbReference>
<dbReference type="InterPro" id="IPR025459">
    <property type="entry name" value="DUF4279"/>
</dbReference>
<reference evidence="2" key="1">
    <citation type="journal article" date="2019" name="Int. J. Syst. Evol. Microbiol.">
        <title>The Global Catalogue of Microorganisms (GCM) 10K type strain sequencing project: providing services to taxonomists for standard genome sequencing and annotation.</title>
        <authorList>
            <consortium name="The Broad Institute Genomics Platform"/>
            <consortium name="The Broad Institute Genome Sequencing Center for Infectious Disease"/>
            <person name="Wu L."/>
            <person name="Ma J."/>
        </authorList>
    </citation>
    <scope>NUCLEOTIDE SEQUENCE [LARGE SCALE GENOMIC DNA]</scope>
    <source>
        <strain evidence="2">KACC 11407</strain>
    </source>
</reference>
<evidence type="ECO:0000313" key="2">
    <source>
        <dbReference type="Proteomes" id="UP001596036"/>
    </source>
</evidence>
<sequence length="131" mass="14326">MHQGEVYFRIWGDDFDPDLVTERTGLVPTRIARRGLPTPRHSAWVLSSGKIEGELIDVYALSNALVAQLVEHTSTLRSLIQEHDLSAVLQVVLRFSNNPSISMPAVGFESFTVAFLAGIGASIDVDTYQAG</sequence>
<proteinExistence type="predicted"/>